<evidence type="ECO:0000256" key="14">
    <source>
        <dbReference type="PIRSR" id="PIRSR634183-2"/>
    </source>
</evidence>
<evidence type="ECO:0000256" key="13">
    <source>
        <dbReference type="PIRSR" id="PIRSR634183-1"/>
    </source>
</evidence>
<comment type="catalytic activity">
    <reaction evidence="12">
        <text>3-methylbutanoyl-CoA + oxidized [electron-transfer flavoprotein] + H(+) = 3-methylbut-2-enoyl-CoA + reduced [electron-transfer flavoprotein]</text>
        <dbReference type="Rhea" id="RHEA:12276"/>
        <dbReference type="Rhea" id="RHEA-COMP:10685"/>
        <dbReference type="Rhea" id="RHEA-COMP:10686"/>
        <dbReference type="ChEBI" id="CHEBI:15378"/>
        <dbReference type="ChEBI" id="CHEBI:57344"/>
        <dbReference type="ChEBI" id="CHEBI:57345"/>
        <dbReference type="ChEBI" id="CHEBI:57692"/>
        <dbReference type="ChEBI" id="CHEBI:58307"/>
        <dbReference type="EC" id="1.3.8.4"/>
    </reaction>
</comment>
<accession>A0A7W6BUU8</accession>
<comment type="pathway">
    <text evidence="2">Amino-acid degradation; L-leucine degradation; (S)-3-hydroxy-3-methylglutaryl-CoA from 3-isovaleryl-CoA: step 1/3.</text>
</comment>
<evidence type="ECO:0000256" key="2">
    <source>
        <dbReference type="ARBA" id="ARBA00004898"/>
    </source>
</evidence>
<dbReference type="EMBL" id="JACIDY010000001">
    <property type="protein sequence ID" value="MBB3938421.1"/>
    <property type="molecule type" value="Genomic_DNA"/>
</dbReference>
<dbReference type="FunFam" id="1.20.140.10:FF:000001">
    <property type="entry name" value="Acyl-CoA dehydrogenase"/>
    <property type="match status" value="1"/>
</dbReference>
<evidence type="ECO:0000256" key="11">
    <source>
        <dbReference type="ARBA" id="ARBA00023002"/>
    </source>
</evidence>
<feature type="binding site" evidence="14">
    <location>
        <begin position="368"/>
        <end position="369"/>
    </location>
    <ligand>
        <name>substrate</name>
    </ligand>
</feature>
<dbReference type="InterPro" id="IPR037069">
    <property type="entry name" value="AcylCoA_DH/ox_N_sf"/>
</dbReference>
<dbReference type="InterPro" id="IPR009075">
    <property type="entry name" value="AcylCo_DH/oxidase_C"/>
</dbReference>
<dbReference type="AlphaFoldDB" id="A0A7W6BUU8"/>
<keyword evidence="11 16" id="KW-0560">Oxidoreductase</keyword>
<comment type="cofactor">
    <cofactor evidence="1 15 16">
        <name>FAD</name>
        <dbReference type="ChEBI" id="CHEBI:57692"/>
    </cofactor>
</comment>
<feature type="binding site" evidence="14">
    <location>
        <position position="139"/>
    </location>
    <ligand>
        <name>substrate</name>
    </ligand>
</feature>
<dbReference type="RefSeq" id="WP_183615391.1">
    <property type="nucleotide sequence ID" value="NZ_JACIDY010000001.1"/>
</dbReference>
<evidence type="ECO:0000259" key="17">
    <source>
        <dbReference type="Pfam" id="PF00441"/>
    </source>
</evidence>
<keyword evidence="7" id="KW-0101">Branched-chain amino acid catabolism</keyword>
<evidence type="ECO:0000259" key="18">
    <source>
        <dbReference type="Pfam" id="PF02770"/>
    </source>
</evidence>
<evidence type="ECO:0000256" key="3">
    <source>
        <dbReference type="ARBA" id="ARBA00005109"/>
    </source>
</evidence>
<proteinExistence type="inferred from homology"/>
<keyword evidence="10" id="KW-0809">Transit peptide</keyword>
<evidence type="ECO:0000313" key="20">
    <source>
        <dbReference type="EMBL" id="MBB3938421.1"/>
    </source>
</evidence>
<dbReference type="PROSITE" id="PS00073">
    <property type="entry name" value="ACYL_COA_DH_2"/>
    <property type="match status" value="1"/>
</dbReference>
<dbReference type="Proteomes" id="UP000561459">
    <property type="component" value="Unassembled WGS sequence"/>
</dbReference>
<reference evidence="20 21" key="1">
    <citation type="submission" date="2020-08" db="EMBL/GenBank/DDBJ databases">
        <title>Genomic Encyclopedia of Type Strains, Phase IV (KMG-IV): sequencing the most valuable type-strain genomes for metagenomic binning, comparative biology and taxonomic classification.</title>
        <authorList>
            <person name="Goeker M."/>
        </authorList>
    </citation>
    <scope>NUCLEOTIDE SEQUENCE [LARGE SCALE GENOMIC DNA]</scope>
    <source>
        <strain evidence="20 21">DSM 27568</strain>
    </source>
</reference>
<evidence type="ECO:0000256" key="1">
    <source>
        <dbReference type="ARBA" id="ARBA00001974"/>
    </source>
</evidence>
<dbReference type="GO" id="GO:0050660">
    <property type="term" value="F:flavin adenine dinucleotide binding"/>
    <property type="evidence" value="ECO:0007669"/>
    <property type="project" value="InterPro"/>
</dbReference>
<dbReference type="InterPro" id="IPR006089">
    <property type="entry name" value="Acyl-CoA_DH_CS"/>
</dbReference>
<keyword evidence="8 16" id="KW-0285">Flavoprotein</keyword>
<feature type="binding site" evidence="14">
    <location>
        <begin position="183"/>
        <end position="184"/>
    </location>
    <ligand>
        <name>substrate</name>
    </ligand>
</feature>
<evidence type="ECO:0000256" key="10">
    <source>
        <dbReference type="ARBA" id="ARBA00022946"/>
    </source>
</evidence>
<feature type="domain" description="Acyl-CoA dehydrogenase/oxidase C-terminal" evidence="17">
    <location>
        <begin position="235"/>
        <end position="382"/>
    </location>
</feature>
<keyword evidence="9 15" id="KW-0274">FAD</keyword>
<dbReference type="Pfam" id="PF02771">
    <property type="entry name" value="Acyl-CoA_dh_N"/>
    <property type="match status" value="1"/>
</dbReference>
<evidence type="ECO:0000256" key="7">
    <source>
        <dbReference type="ARBA" id="ARBA00022456"/>
    </source>
</evidence>
<evidence type="ECO:0000256" key="15">
    <source>
        <dbReference type="PIRSR" id="PIRSR634183-3"/>
    </source>
</evidence>
<evidence type="ECO:0000256" key="16">
    <source>
        <dbReference type="RuleBase" id="RU362125"/>
    </source>
</evidence>
<dbReference type="GO" id="GO:0008470">
    <property type="term" value="F:3-methylbutanoyl-CoA dehydrogenase activity"/>
    <property type="evidence" value="ECO:0007669"/>
    <property type="project" value="UniProtKB-EC"/>
</dbReference>
<keyword evidence="21" id="KW-1185">Reference proteome</keyword>
<dbReference type="EC" id="1.3.8.4" evidence="5"/>
<evidence type="ECO:0000256" key="6">
    <source>
        <dbReference type="ARBA" id="ARBA00018258"/>
    </source>
</evidence>
<feature type="active site" description="Proton acceptor" evidence="13">
    <location>
        <position position="247"/>
    </location>
</feature>
<dbReference type="InterPro" id="IPR046373">
    <property type="entry name" value="Acyl-CoA_Oxase/DH_mid-dom_sf"/>
</dbReference>
<feature type="binding site" evidence="15">
    <location>
        <begin position="130"/>
        <end position="139"/>
    </location>
    <ligand>
        <name>FAD</name>
        <dbReference type="ChEBI" id="CHEBI:57692"/>
    </ligand>
</feature>
<dbReference type="InterPro" id="IPR013786">
    <property type="entry name" value="AcylCoA_DH/ox_N"/>
</dbReference>
<dbReference type="SUPFAM" id="SSF56645">
    <property type="entry name" value="Acyl-CoA dehydrogenase NM domain-like"/>
    <property type="match status" value="1"/>
</dbReference>
<feature type="domain" description="Acyl-CoA oxidase/dehydrogenase middle" evidence="18">
    <location>
        <begin position="130"/>
        <end position="222"/>
    </location>
</feature>
<feature type="binding site" evidence="15">
    <location>
        <begin position="370"/>
        <end position="372"/>
    </location>
    <ligand>
        <name>FAD</name>
        <dbReference type="ChEBI" id="CHEBI:57692"/>
    </ligand>
</feature>
<feature type="binding site" evidence="15">
    <location>
        <position position="284"/>
    </location>
    <ligand>
        <name>FAD</name>
        <dbReference type="ChEBI" id="CHEBI:57692"/>
    </ligand>
</feature>
<dbReference type="InterPro" id="IPR006091">
    <property type="entry name" value="Acyl-CoA_Oxase/DH_mid-dom"/>
</dbReference>
<dbReference type="FunFam" id="2.40.110.10:FF:000001">
    <property type="entry name" value="Acyl-CoA dehydrogenase, mitochondrial"/>
    <property type="match status" value="1"/>
</dbReference>
<feature type="binding site" evidence="15">
    <location>
        <begin position="341"/>
        <end position="345"/>
    </location>
    <ligand>
        <name>FAD</name>
        <dbReference type="ChEBI" id="CHEBI:57692"/>
    </ligand>
</feature>
<dbReference type="InterPro" id="IPR034183">
    <property type="entry name" value="IVD"/>
</dbReference>
<dbReference type="Pfam" id="PF00441">
    <property type="entry name" value="Acyl-CoA_dh_1"/>
    <property type="match status" value="1"/>
</dbReference>
<dbReference type="GO" id="GO:0006552">
    <property type="term" value="P:L-leucine catabolic process"/>
    <property type="evidence" value="ECO:0007669"/>
    <property type="project" value="TreeGrafter"/>
</dbReference>
<evidence type="ECO:0000313" key="21">
    <source>
        <dbReference type="Proteomes" id="UP000561459"/>
    </source>
</evidence>
<name>A0A7W6BUU8_9SPHN</name>
<evidence type="ECO:0000256" key="8">
    <source>
        <dbReference type="ARBA" id="ARBA00022630"/>
    </source>
</evidence>
<feature type="domain" description="Acyl-CoA dehydrogenase/oxidase N-terminal" evidence="19">
    <location>
        <begin position="14"/>
        <end position="125"/>
    </location>
</feature>
<dbReference type="PANTHER" id="PTHR43884:SF12">
    <property type="entry name" value="ISOVALERYL-COA DEHYDROGENASE, MITOCHONDRIAL-RELATED"/>
    <property type="match status" value="1"/>
</dbReference>
<feature type="binding site" evidence="14">
    <location>
        <begin position="245"/>
        <end position="248"/>
    </location>
    <ligand>
        <name>substrate</name>
    </ligand>
</feature>
<dbReference type="PROSITE" id="PS00072">
    <property type="entry name" value="ACYL_COA_DH_1"/>
    <property type="match status" value="1"/>
</dbReference>
<evidence type="ECO:0000256" key="9">
    <source>
        <dbReference type="ARBA" id="ARBA00022827"/>
    </source>
</evidence>
<dbReference type="PANTHER" id="PTHR43884">
    <property type="entry name" value="ACYL-COA DEHYDROGENASE"/>
    <property type="match status" value="1"/>
</dbReference>
<dbReference type="FunFam" id="1.10.540.10:FF:000007">
    <property type="entry name" value="Isovaleryl-CoA dehydrogenase, mitochondrial"/>
    <property type="match status" value="1"/>
</dbReference>
<dbReference type="InterPro" id="IPR036250">
    <property type="entry name" value="AcylCo_DH-like_C"/>
</dbReference>
<evidence type="ECO:0000259" key="19">
    <source>
        <dbReference type="Pfam" id="PF02771"/>
    </source>
</evidence>
<dbReference type="Gene3D" id="1.20.140.10">
    <property type="entry name" value="Butyryl-CoA Dehydrogenase, subunit A, domain 3"/>
    <property type="match status" value="1"/>
</dbReference>
<comment type="similarity">
    <text evidence="4 16">Belongs to the acyl-CoA dehydrogenase family.</text>
</comment>
<evidence type="ECO:0000256" key="5">
    <source>
        <dbReference type="ARBA" id="ARBA00012044"/>
    </source>
</evidence>
<dbReference type="PIRSF" id="PIRSF016578">
    <property type="entry name" value="HsaA"/>
    <property type="match status" value="1"/>
</dbReference>
<comment type="pathway">
    <text evidence="3">Amino-acid degradation; L-valine degradation.</text>
</comment>
<dbReference type="CDD" id="cd01156">
    <property type="entry name" value="IVD"/>
    <property type="match status" value="1"/>
</dbReference>
<sequence>MTRSTPEFDFALGESADMIRETVARFADERIAPLAAKVDAQDWFPRDLWPEMGALGLHGITVEEEWGGIGLGYLEHVIAVEEVSRASASVGLSYGAHSNLCVNQIRRWGTDAQKAKYLPQLISGEHVGSLAMSEAGAGSDVVGMKLRAEAVDGGYRLNGTKFWITNGTFADTLVVYAKTGEGSKGITAFLIEKDFAGFSIGQKIDKMGMRGSPTCELVFDDCFVPEEQVMGPLHGGVRVLMSGLDYERVVLAGLQLGIMQACLDTVIPYVRERRQFGQAIGTFQLMQAKVADMYVALQSARAYVYAVARACDAGQTTRFDAAGAILYASEGAFRVAGEAVQALGGAGYTKDWPVERYLRDAKLLDIGAGTNEIRRMLIGRELIGAA</sequence>
<organism evidence="20 21">
    <name type="scientific">Novosphingobium fluoreni</name>
    <dbReference type="NCBI Taxonomy" id="1391222"/>
    <lineage>
        <taxon>Bacteria</taxon>
        <taxon>Pseudomonadati</taxon>
        <taxon>Pseudomonadota</taxon>
        <taxon>Alphaproteobacteria</taxon>
        <taxon>Sphingomonadales</taxon>
        <taxon>Sphingomonadaceae</taxon>
        <taxon>Novosphingobium</taxon>
    </lineage>
</organism>
<dbReference type="Gene3D" id="2.40.110.10">
    <property type="entry name" value="Butyryl-CoA Dehydrogenase, subunit A, domain 2"/>
    <property type="match status" value="1"/>
</dbReference>
<dbReference type="Pfam" id="PF02770">
    <property type="entry name" value="Acyl-CoA_dh_M"/>
    <property type="match status" value="1"/>
</dbReference>
<comment type="caution">
    <text evidence="20">The sequence shown here is derived from an EMBL/GenBank/DDBJ whole genome shotgun (WGS) entry which is preliminary data.</text>
</comment>
<protein>
    <recommendedName>
        <fullName evidence="6">Isovaleryl-CoA dehydrogenase, mitochondrial</fullName>
        <ecNumber evidence="5">1.3.8.4</ecNumber>
    </recommendedName>
</protein>
<gene>
    <name evidence="20" type="ORF">GGR39_000050</name>
</gene>
<dbReference type="SUPFAM" id="SSF47203">
    <property type="entry name" value="Acyl-CoA dehydrogenase C-terminal domain-like"/>
    <property type="match status" value="1"/>
</dbReference>
<evidence type="ECO:0000256" key="4">
    <source>
        <dbReference type="ARBA" id="ARBA00009347"/>
    </source>
</evidence>
<dbReference type="InterPro" id="IPR009100">
    <property type="entry name" value="AcylCoA_DH/oxidase_NM_dom_sf"/>
</dbReference>
<feature type="binding site" evidence="15">
    <location>
        <begin position="163"/>
        <end position="165"/>
    </location>
    <ligand>
        <name>FAD</name>
        <dbReference type="ChEBI" id="CHEBI:57692"/>
    </ligand>
</feature>
<dbReference type="Gene3D" id="1.10.540.10">
    <property type="entry name" value="Acyl-CoA dehydrogenase/oxidase, N-terminal domain"/>
    <property type="match status" value="1"/>
</dbReference>
<feature type="binding site" evidence="15">
    <location>
        <position position="273"/>
    </location>
    <ligand>
        <name>FAD</name>
        <dbReference type="ChEBI" id="CHEBI:57692"/>
    </ligand>
</feature>
<evidence type="ECO:0000256" key="12">
    <source>
        <dbReference type="ARBA" id="ARBA00052875"/>
    </source>
</evidence>